<dbReference type="PANTHER" id="PTHR10039">
    <property type="entry name" value="AMELOGENIN"/>
    <property type="match status" value="1"/>
</dbReference>
<dbReference type="Proteomes" id="UP000246991">
    <property type="component" value="Unassembled WGS sequence"/>
</dbReference>
<keyword evidence="1" id="KW-0175">Coiled coil</keyword>
<feature type="chain" id="PRO_5016244903" description="GPI inositol-deacylase winged helix domain-containing protein" evidence="3">
    <location>
        <begin position="25"/>
        <end position="671"/>
    </location>
</feature>
<feature type="region of interest" description="Disordered" evidence="2">
    <location>
        <begin position="231"/>
        <end position="251"/>
    </location>
</feature>
<keyword evidence="3" id="KW-0732">Signal</keyword>
<feature type="coiled-coil region" evidence="1">
    <location>
        <begin position="38"/>
        <end position="88"/>
    </location>
</feature>
<proteinExistence type="predicted"/>
<sequence length="671" mass="75304">MPLFSRSSFVFLPLSCSLIPRLTTHLPVSRNVSEDTWYERLQQQRRELVQETNRQRTQELWELVQEANRQRVQELRELRQEYQALVTERQLKLDAKMNENRDLLHAVLQQKNHGLWLARNFNVRGALERIAFQATLQKMIRANVNAGVQPRLNLLAGWPKFNAILDQEVLQRGLVKSQANSALKNIDHEVSKHAHGNDGIALVAGCGGSWYGANLRVVRGSYALEFDVPQSSENMRERQSNPHSGNVSWPESSMANTSIQGHYGGNTGFGNTFGSANIRGNITITQPASWDSPPIVAEILQCLYTSRYEIVCYFLFKDDSYKQTKATFALCTILHQLFARRKKLCGYAHGAFKAKGKAFTEESLKFLVTSRPYHEIGAGLGAPTTMIRLKGEDEVNSIIAAVNRVTHKGIKNLESYWGRPGGLGYLRDLLESSADDIFLCVALVLEILKESGGHSVGKLSHIVFTPPCNLPGLYSKMLDKTKNTETGQRILHILVGAMRPLSPRELNVAFRIRQNHSTIADIGDYSSGSETTLKDLCGLFVRITDSKVYLVHQTAREFLIKGPFPGKGNWQYTLCPMDSSFPLANICITYLSLEEFENPLGSVTGRSYGVQVIGDDVHKYPLLDFAASHWVGHFRDSGKRQMQLFESTRRICKPGSKGLPTLLRVYCETSG</sequence>
<evidence type="ECO:0000256" key="2">
    <source>
        <dbReference type="SAM" id="MobiDB-lite"/>
    </source>
</evidence>
<dbReference type="EMBL" id="PYWC01000084">
    <property type="protein sequence ID" value="PWW73233.1"/>
    <property type="molecule type" value="Genomic_DNA"/>
</dbReference>
<gene>
    <name evidence="5" type="ORF">C7212DRAFT_365985</name>
</gene>
<dbReference type="PANTHER" id="PTHR10039:SF14">
    <property type="entry name" value="NACHT DOMAIN-CONTAINING PROTEIN"/>
    <property type="match status" value="1"/>
</dbReference>
<feature type="signal peptide" evidence="3">
    <location>
        <begin position="1"/>
        <end position="24"/>
    </location>
</feature>
<name>A0A317SFN6_9PEZI</name>
<dbReference type="InterPro" id="IPR054471">
    <property type="entry name" value="GPIID_WHD"/>
</dbReference>
<comment type="caution">
    <text evidence="5">The sequence shown here is derived from an EMBL/GenBank/DDBJ whole genome shotgun (WGS) entry which is preliminary data.</text>
</comment>
<evidence type="ECO:0000313" key="6">
    <source>
        <dbReference type="Proteomes" id="UP000246991"/>
    </source>
</evidence>
<accession>A0A317SFN6</accession>
<organism evidence="5 6">
    <name type="scientific">Tuber magnatum</name>
    <name type="common">white Piedmont truffle</name>
    <dbReference type="NCBI Taxonomy" id="42249"/>
    <lineage>
        <taxon>Eukaryota</taxon>
        <taxon>Fungi</taxon>
        <taxon>Dikarya</taxon>
        <taxon>Ascomycota</taxon>
        <taxon>Pezizomycotina</taxon>
        <taxon>Pezizomycetes</taxon>
        <taxon>Pezizales</taxon>
        <taxon>Tuberaceae</taxon>
        <taxon>Tuber</taxon>
    </lineage>
</organism>
<dbReference type="Pfam" id="PF22939">
    <property type="entry name" value="WHD_GPIID"/>
    <property type="match status" value="1"/>
</dbReference>
<protein>
    <recommendedName>
        <fullName evidence="4">GPI inositol-deacylase winged helix domain-containing protein</fullName>
    </recommendedName>
</protein>
<dbReference type="AlphaFoldDB" id="A0A317SFN6"/>
<evidence type="ECO:0000313" key="5">
    <source>
        <dbReference type="EMBL" id="PWW73233.1"/>
    </source>
</evidence>
<feature type="domain" description="GPI inositol-deacylase winged helix" evidence="4">
    <location>
        <begin position="475"/>
        <end position="561"/>
    </location>
</feature>
<feature type="compositionally biased region" description="Polar residues" evidence="2">
    <location>
        <begin position="241"/>
        <end position="251"/>
    </location>
</feature>
<reference evidence="5 6" key="1">
    <citation type="submission" date="2018-03" db="EMBL/GenBank/DDBJ databases">
        <title>Genomes of Pezizomycetes fungi and the evolution of truffles.</title>
        <authorList>
            <person name="Murat C."/>
            <person name="Payen T."/>
            <person name="Noel B."/>
            <person name="Kuo A."/>
            <person name="Martin F.M."/>
        </authorList>
    </citation>
    <scope>NUCLEOTIDE SEQUENCE [LARGE SCALE GENOMIC DNA]</scope>
    <source>
        <strain evidence="5">091103-1</strain>
    </source>
</reference>
<evidence type="ECO:0000256" key="1">
    <source>
        <dbReference type="SAM" id="Coils"/>
    </source>
</evidence>
<dbReference type="OrthoDB" id="194358at2759"/>
<evidence type="ECO:0000259" key="4">
    <source>
        <dbReference type="Pfam" id="PF22939"/>
    </source>
</evidence>
<evidence type="ECO:0000256" key="3">
    <source>
        <dbReference type="SAM" id="SignalP"/>
    </source>
</evidence>
<keyword evidence="6" id="KW-1185">Reference proteome</keyword>